<protein>
    <submittedName>
        <fullName evidence="1">Uncharacterized protein</fullName>
    </submittedName>
</protein>
<sequence>MFKAVFYTGLSFFAVISNPYAIYSISGDFSPSIN</sequence>
<dbReference type="AlphaFoldDB" id="A0A543EMH5"/>
<organism evidence="1 2">
    <name type="scientific">Chryseobacterium aquifrigidense</name>
    <dbReference type="NCBI Taxonomy" id="558021"/>
    <lineage>
        <taxon>Bacteria</taxon>
        <taxon>Pseudomonadati</taxon>
        <taxon>Bacteroidota</taxon>
        <taxon>Flavobacteriia</taxon>
        <taxon>Flavobacteriales</taxon>
        <taxon>Weeksellaceae</taxon>
        <taxon>Chryseobacterium group</taxon>
        <taxon>Chryseobacterium</taxon>
    </lineage>
</organism>
<comment type="caution">
    <text evidence="1">The sequence shown here is derived from an EMBL/GenBank/DDBJ whole genome shotgun (WGS) entry which is preliminary data.</text>
</comment>
<dbReference type="Proteomes" id="UP000316437">
    <property type="component" value="Unassembled WGS sequence"/>
</dbReference>
<name>A0A543EMH5_9FLAO</name>
<keyword evidence="2" id="KW-1185">Reference proteome</keyword>
<accession>A0A543EMH5</accession>
<reference evidence="1 2" key="1">
    <citation type="submission" date="2019-06" db="EMBL/GenBank/DDBJ databases">
        <title>Sorghum-associated microbial communities from plants grown in Nebraska, USA.</title>
        <authorList>
            <person name="Schachtman D."/>
        </authorList>
    </citation>
    <scope>NUCLEOTIDE SEQUENCE [LARGE SCALE GENOMIC DNA]</scope>
    <source>
        <strain evidence="1 2">110</strain>
    </source>
</reference>
<evidence type="ECO:0000313" key="1">
    <source>
        <dbReference type="EMBL" id="TQM22786.1"/>
    </source>
</evidence>
<proteinExistence type="predicted"/>
<evidence type="ECO:0000313" key="2">
    <source>
        <dbReference type="Proteomes" id="UP000316437"/>
    </source>
</evidence>
<dbReference type="EMBL" id="VFPD01000001">
    <property type="protein sequence ID" value="TQM22786.1"/>
    <property type="molecule type" value="Genomic_DNA"/>
</dbReference>
<gene>
    <name evidence="1" type="ORF">FB551_2507</name>
</gene>